<reference evidence="10" key="1">
    <citation type="journal article" date="2013" name="Stand. Genomic Sci.">
        <title>Complete genome sequence of Coriobacterium glomerans type strain (PW2(T)) from the midgut of Pyrrhocoris apterus L. (red soldier bug).</title>
        <authorList>
            <person name="Stackebrandt E."/>
            <person name="Zeytun A."/>
            <person name="Lapidus A."/>
            <person name="Nolan M."/>
            <person name="Lucas S."/>
            <person name="Hammon N."/>
            <person name="Deshpande S."/>
            <person name="Cheng J.F."/>
            <person name="Tapia R."/>
            <person name="Goodwin L.A."/>
            <person name="Pitluck S."/>
            <person name="Liolios K."/>
            <person name="Pagani I."/>
            <person name="Ivanova N."/>
            <person name="Mavromatis K."/>
            <person name="Mikhailova N."/>
            <person name="Huntemann M."/>
            <person name="Pati A."/>
            <person name="Chen A."/>
            <person name="Palaniappan K."/>
            <person name="Chang Y.J."/>
            <person name="Land M."/>
            <person name="Hauser L."/>
            <person name="Rohde M."/>
            <person name="Pukall R."/>
            <person name="Goker M."/>
            <person name="Detter J.C."/>
            <person name="Woyke T."/>
            <person name="Bristow J."/>
            <person name="Eisen J.A."/>
            <person name="Markowitz V."/>
            <person name="Hugenholtz P."/>
            <person name="Kyrpides N.C."/>
            <person name="Klenk H.P."/>
        </authorList>
    </citation>
    <scope>NUCLEOTIDE SEQUENCE</scope>
    <source>
        <strain evidence="10">ATCC 49209 / DSM 20642 / JCM 10262 / PW2</strain>
    </source>
</reference>
<sequence>MRNVVLARVDDRLIHGEVVSVWTPSLSANCILVADDAVAQDKFNSRVLKSLAPDGVKVFVATIEAAIKGLNKEPVPGERVIVLTKSPITFLRMIEAGVPITQVNLGGMGLHGNRAPFIKNVAADPDEVAAIKKMHDSGVHVYYQLVPEQAMIEVNDALKRMQRQE</sequence>
<keyword evidence="4" id="KW-0762">Sugar transport</keyword>
<dbReference type="GO" id="GO:0005737">
    <property type="term" value="C:cytoplasm"/>
    <property type="evidence" value="ECO:0007669"/>
    <property type="project" value="UniProtKB-SubCell"/>
</dbReference>
<dbReference type="InterPro" id="IPR004720">
    <property type="entry name" value="PTS_IIB_sorbose-sp"/>
</dbReference>
<dbReference type="Proteomes" id="UP000006851">
    <property type="component" value="Chromosome"/>
</dbReference>
<evidence type="ECO:0000313" key="10">
    <source>
        <dbReference type="Proteomes" id="UP000006851"/>
    </source>
</evidence>
<dbReference type="GO" id="GO:0008982">
    <property type="term" value="F:protein-N(PI)-phosphohistidine-sugar phosphotransferase activity"/>
    <property type="evidence" value="ECO:0007669"/>
    <property type="project" value="InterPro"/>
</dbReference>
<evidence type="ECO:0000256" key="3">
    <source>
        <dbReference type="ARBA" id="ARBA00022490"/>
    </source>
</evidence>
<keyword evidence="10" id="KW-1185">Reference proteome</keyword>
<dbReference type="AlphaFoldDB" id="F2N7V2"/>
<dbReference type="OrthoDB" id="9788818at2"/>
<dbReference type="RefSeq" id="WP_013708804.1">
    <property type="nucleotide sequence ID" value="NC_015389.1"/>
</dbReference>
<evidence type="ECO:0000256" key="4">
    <source>
        <dbReference type="ARBA" id="ARBA00022597"/>
    </source>
</evidence>
<accession>F2N7V2</accession>
<dbReference type="GO" id="GO:0016301">
    <property type="term" value="F:kinase activity"/>
    <property type="evidence" value="ECO:0007669"/>
    <property type="project" value="UniProtKB-KW"/>
</dbReference>
<dbReference type="SUPFAM" id="SSF52728">
    <property type="entry name" value="PTS IIb component"/>
    <property type="match status" value="1"/>
</dbReference>
<dbReference type="EMBL" id="CP002628">
    <property type="protein sequence ID" value="AEB07061.1"/>
    <property type="molecule type" value="Genomic_DNA"/>
</dbReference>
<dbReference type="PROSITE" id="PS51101">
    <property type="entry name" value="PTS_EIIB_TYPE_4"/>
    <property type="match status" value="1"/>
</dbReference>
<dbReference type="HOGENOM" id="CLU_116175_1_0_11"/>
<protein>
    <submittedName>
        <fullName evidence="9">PTS system sorbose subfamily IIB component</fullName>
    </submittedName>
</protein>
<evidence type="ECO:0000256" key="6">
    <source>
        <dbReference type="ARBA" id="ARBA00022683"/>
    </source>
</evidence>
<proteinExistence type="predicted"/>
<dbReference type="eggNOG" id="COG3444">
    <property type="taxonomic scope" value="Bacteria"/>
</dbReference>
<evidence type="ECO:0000256" key="5">
    <source>
        <dbReference type="ARBA" id="ARBA00022679"/>
    </source>
</evidence>
<comment type="subcellular location">
    <subcellularLocation>
        <location evidence="1">Cytoplasm</location>
    </subcellularLocation>
</comment>
<evidence type="ECO:0000256" key="2">
    <source>
        <dbReference type="ARBA" id="ARBA00022448"/>
    </source>
</evidence>
<dbReference type="STRING" id="700015.Corgl_0953"/>
<dbReference type="KEGG" id="cgo:Corgl_0953"/>
<keyword evidence="6" id="KW-0598">Phosphotransferase system</keyword>
<dbReference type="GO" id="GO:0009401">
    <property type="term" value="P:phosphoenolpyruvate-dependent sugar phosphotransferase system"/>
    <property type="evidence" value="ECO:0007669"/>
    <property type="project" value="UniProtKB-KW"/>
</dbReference>
<evidence type="ECO:0000259" key="8">
    <source>
        <dbReference type="PROSITE" id="PS51101"/>
    </source>
</evidence>
<evidence type="ECO:0000256" key="7">
    <source>
        <dbReference type="ARBA" id="ARBA00022777"/>
    </source>
</evidence>
<feature type="domain" description="PTS EIIB type-4" evidence="8">
    <location>
        <begin position="1"/>
        <end position="165"/>
    </location>
</feature>
<keyword evidence="3" id="KW-0963">Cytoplasm</keyword>
<evidence type="ECO:0000256" key="1">
    <source>
        <dbReference type="ARBA" id="ARBA00004496"/>
    </source>
</evidence>
<organism evidence="9 10">
    <name type="scientific">Coriobacterium glomerans (strain ATCC 49209 / DSM 20642 / JCM 10262 / PW2)</name>
    <dbReference type="NCBI Taxonomy" id="700015"/>
    <lineage>
        <taxon>Bacteria</taxon>
        <taxon>Bacillati</taxon>
        <taxon>Actinomycetota</taxon>
        <taxon>Coriobacteriia</taxon>
        <taxon>Coriobacteriales</taxon>
        <taxon>Coriobacteriaceae</taxon>
        <taxon>Coriobacterium</taxon>
    </lineage>
</organism>
<keyword evidence="5" id="KW-0808">Transferase</keyword>
<dbReference type="Gene3D" id="3.40.35.10">
    <property type="entry name" value="Phosphotransferase system, sorbose subfamily IIB component"/>
    <property type="match status" value="1"/>
</dbReference>
<keyword evidence="2" id="KW-0813">Transport</keyword>
<keyword evidence="7" id="KW-0418">Kinase</keyword>
<gene>
    <name evidence="9" type="ordered locus">Corgl_0953</name>
</gene>
<evidence type="ECO:0000313" key="9">
    <source>
        <dbReference type="EMBL" id="AEB07061.1"/>
    </source>
</evidence>
<dbReference type="InterPro" id="IPR036667">
    <property type="entry name" value="PTS_IIB_sorbose-sp_sf"/>
</dbReference>
<dbReference type="Pfam" id="PF03830">
    <property type="entry name" value="PTSIIB_sorb"/>
    <property type="match status" value="1"/>
</dbReference>
<name>F2N7V2_CORGP</name>